<evidence type="ECO:0000313" key="5">
    <source>
        <dbReference type="Proteomes" id="UP001417504"/>
    </source>
</evidence>
<evidence type="ECO:0000256" key="1">
    <source>
        <dbReference type="ARBA" id="ARBA00007712"/>
    </source>
</evidence>
<keyword evidence="2" id="KW-0866">Nonsense-mediated mRNA decay</keyword>
<comment type="similarity">
    <text evidence="1">Belongs to the SMG9 family.</text>
</comment>
<dbReference type="Gene3D" id="3.40.50.300">
    <property type="entry name" value="P-loop containing nucleotide triphosphate hydrolases"/>
    <property type="match status" value="1"/>
</dbReference>
<evidence type="ECO:0000256" key="3">
    <source>
        <dbReference type="SAM" id="MobiDB-lite"/>
    </source>
</evidence>
<organism evidence="4 5">
    <name type="scientific">Stephania japonica</name>
    <dbReference type="NCBI Taxonomy" id="461633"/>
    <lineage>
        <taxon>Eukaryota</taxon>
        <taxon>Viridiplantae</taxon>
        <taxon>Streptophyta</taxon>
        <taxon>Embryophyta</taxon>
        <taxon>Tracheophyta</taxon>
        <taxon>Spermatophyta</taxon>
        <taxon>Magnoliopsida</taxon>
        <taxon>Ranunculales</taxon>
        <taxon>Menispermaceae</taxon>
        <taxon>Menispermoideae</taxon>
        <taxon>Cissampelideae</taxon>
        <taxon>Stephania</taxon>
    </lineage>
</organism>
<dbReference type="GO" id="GO:0000184">
    <property type="term" value="P:nuclear-transcribed mRNA catabolic process, nonsense-mediated decay"/>
    <property type="evidence" value="ECO:0007669"/>
    <property type="project" value="UniProtKB-KW"/>
</dbReference>
<dbReference type="InterPro" id="IPR027417">
    <property type="entry name" value="P-loop_NTPase"/>
</dbReference>
<feature type="region of interest" description="Disordered" evidence="3">
    <location>
        <begin position="1"/>
        <end position="23"/>
    </location>
</feature>
<evidence type="ECO:0000313" key="4">
    <source>
        <dbReference type="EMBL" id="KAK9144205.1"/>
    </source>
</evidence>
<dbReference type="PANTHER" id="PTHR14270:SF0">
    <property type="entry name" value="NONSENSE-MEDIATED MRNA DECAY FACTOR SMG9"/>
    <property type="match status" value="1"/>
</dbReference>
<protein>
    <recommendedName>
        <fullName evidence="6">Protein SMG9-like</fullName>
    </recommendedName>
</protein>
<comment type="caution">
    <text evidence="4">The sequence shown here is derived from an EMBL/GenBank/DDBJ whole genome shotgun (WGS) entry which is preliminary data.</text>
</comment>
<feature type="compositionally biased region" description="Low complexity" evidence="3">
    <location>
        <begin position="7"/>
        <end position="22"/>
    </location>
</feature>
<proteinExistence type="inferred from homology"/>
<accession>A0AAP0PK02</accession>
<name>A0AAP0PK02_9MAGN</name>
<evidence type="ECO:0000256" key="2">
    <source>
        <dbReference type="ARBA" id="ARBA00023161"/>
    </source>
</evidence>
<gene>
    <name evidence="4" type="ORF">Sjap_004108</name>
</gene>
<sequence>MADTINTATSSSSSSSASSTSTPSVAPKILLAKPVSSTVDSTSHLRSRAPSLGSLNLISDSWDLHTERVLPFLTENTDFTVIGIIGPPGSGKSTVLNEIYGFDGTSPGMLAPFATHSEETRATARHCTTGIELRVSAERLILLDTQPIFSPSILAEMMRPDGTSAIPSSNGEVLSADLAHELMCIQLGVFLASTCHVLLVVTEGIHDVNMWHQMLTVDLLKHGIPDPSSTSSYSQASNLVSDKENNDNLDAVEEYLACPVFVHTKLRDKDMSPLRITQLKKTLSQYFSSSSFARMVHGNTPKDHSDEHPDTDISQLSPADLDLFVLPRSCEDDLQGAMYESFTTSLGKLRDQVLAMKCQPFAKAISEREWLRNSARIWEIVKNSPVIAEYSKTLQDSGMFRR</sequence>
<dbReference type="SUPFAM" id="SSF52540">
    <property type="entry name" value="P-loop containing nucleoside triphosphate hydrolases"/>
    <property type="match status" value="1"/>
</dbReference>
<evidence type="ECO:0008006" key="6">
    <source>
        <dbReference type="Google" id="ProtNLM"/>
    </source>
</evidence>
<dbReference type="AlphaFoldDB" id="A0AAP0PK02"/>
<reference evidence="4 5" key="1">
    <citation type="submission" date="2024-01" db="EMBL/GenBank/DDBJ databases">
        <title>Genome assemblies of Stephania.</title>
        <authorList>
            <person name="Yang L."/>
        </authorList>
    </citation>
    <scope>NUCLEOTIDE SEQUENCE [LARGE SCALE GENOMIC DNA]</scope>
    <source>
        <strain evidence="4">QJT</strain>
        <tissue evidence="4">Leaf</tissue>
    </source>
</reference>
<dbReference type="EMBL" id="JBBNAE010000002">
    <property type="protein sequence ID" value="KAK9144205.1"/>
    <property type="molecule type" value="Genomic_DNA"/>
</dbReference>
<dbReference type="InterPro" id="IPR039177">
    <property type="entry name" value="SMG9"/>
</dbReference>
<dbReference type="PANTHER" id="PTHR14270">
    <property type="entry name" value="NONSENSE-MEDIATED MRNA DECAY FACTOR SMG9"/>
    <property type="match status" value="1"/>
</dbReference>
<keyword evidence="5" id="KW-1185">Reference proteome</keyword>
<dbReference type="Proteomes" id="UP001417504">
    <property type="component" value="Unassembled WGS sequence"/>
</dbReference>